<keyword evidence="2" id="KW-1185">Reference proteome</keyword>
<dbReference type="InterPro" id="IPR051604">
    <property type="entry name" value="Ergot_Alk_Oxidoreductase"/>
</dbReference>
<accession>A0A4S8M635</accession>
<organism evidence="1 2">
    <name type="scientific">Dendrothele bispora (strain CBS 962.96)</name>
    <dbReference type="NCBI Taxonomy" id="1314807"/>
    <lineage>
        <taxon>Eukaryota</taxon>
        <taxon>Fungi</taxon>
        <taxon>Dikarya</taxon>
        <taxon>Basidiomycota</taxon>
        <taxon>Agaricomycotina</taxon>
        <taxon>Agaricomycetes</taxon>
        <taxon>Agaricomycetidae</taxon>
        <taxon>Agaricales</taxon>
        <taxon>Agaricales incertae sedis</taxon>
        <taxon>Dendrothele</taxon>
    </lineage>
</organism>
<dbReference type="OrthoDB" id="419598at2759"/>
<dbReference type="Proteomes" id="UP000297245">
    <property type="component" value="Unassembled WGS sequence"/>
</dbReference>
<name>A0A4S8M635_DENBC</name>
<dbReference type="PANTHER" id="PTHR43162">
    <property type="match status" value="1"/>
</dbReference>
<dbReference type="Gene3D" id="3.40.50.720">
    <property type="entry name" value="NAD(P)-binding Rossmann-like Domain"/>
    <property type="match status" value="1"/>
</dbReference>
<sequence>MTLPTQLQGPRRTVLLTGGTSLTSIAITKLLLKNTTCNILLASRRGPLALTQPLLDELCSSVSSYSSPSSPCSPETLQLRIKQRVRCIPFDWFSPPTYSSAFSLVSTGTSSHSSLTASGPGLAIHVIYLVPLGSTTACDRMNEFIQYAAIRGVKRFVLLGSEACMEDKSALSKVYKYLDALSKGESRLEYAILYPSRFFRNSLHEAARYIPESNTLLPNNEDPKRGSSDWVDVNDLAEIAAEALLKEDYKVTPGTEYIAIGSELLTFPLVTSLLSRNLRKPIVFEHQHQSIISRSQAQTKSFDGRLEKSHYELSMSSMRHLSDDMSTLSSHGITRRIIVRWIWSWGIAVHLRKELRII</sequence>
<dbReference type="AlphaFoldDB" id="A0A4S8M635"/>
<dbReference type="EMBL" id="ML179153">
    <property type="protein sequence ID" value="THU97550.1"/>
    <property type="molecule type" value="Genomic_DNA"/>
</dbReference>
<dbReference type="PANTHER" id="PTHR43162:SF1">
    <property type="entry name" value="PRESTALK A DIFFERENTIATION PROTEIN A"/>
    <property type="match status" value="1"/>
</dbReference>
<proteinExistence type="predicted"/>
<evidence type="ECO:0008006" key="3">
    <source>
        <dbReference type="Google" id="ProtNLM"/>
    </source>
</evidence>
<evidence type="ECO:0000313" key="1">
    <source>
        <dbReference type="EMBL" id="THU97550.1"/>
    </source>
</evidence>
<reference evidence="1 2" key="1">
    <citation type="journal article" date="2019" name="Nat. Ecol. Evol.">
        <title>Megaphylogeny resolves global patterns of mushroom evolution.</title>
        <authorList>
            <person name="Varga T."/>
            <person name="Krizsan K."/>
            <person name="Foldi C."/>
            <person name="Dima B."/>
            <person name="Sanchez-Garcia M."/>
            <person name="Sanchez-Ramirez S."/>
            <person name="Szollosi G.J."/>
            <person name="Szarkandi J.G."/>
            <person name="Papp V."/>
            <person name="Albert L."/>
            <person name="Andreopoulos W."/>
            <person name="Angelini C."/>
            <person name="Antonin V."/>
            <person name="Barry K.W."/>
            <person name="Bougher N.L."/>
            <person name="Buchanan P."/>
            <person name="Buyck B."/>
            <person name="Bense V."/>
            <person name="Catcheside P."/>
            <person name="Chovatia M."/>
            <person name="Cooper J."/>
            <person name="Damon W."/>
            <person name="Desjardin D."/>
            <person name="Finy P."/>
            <person name="Geml J."/>
            <person name="Haridas S."/>
            <person name="Hughes K."/>
            <person name="Justo A."/>
            <person name="Karasinski D."/>
            <person name="Kautmanova I."/>
            <person name="Kiss B."/>
            <person name="Kocsube S."/>
            <person name="Kotiranta H."/>
            <person name="LaButti K.M."/>
            <person name="Lechner B.E."/>
            <person name="Liimatainen K."/>
            <person name="Lipzen A."/>
            <person name="Lukacs Z."/>
            <person name="Mihaltcheva S."/>
            <person name="Morgado L.N."/>
            <person name="Niskanen T."/>
            <person name="Noordeloos M.E."/>
            <person name="Ohm R.A."/>
            <person name="Ortiz-Santana B."/>
            <person name="Ovrebo C."/>
            <person name="Racz N."/>
            <person name="Riley R."/>
            <person name="Savchenko A."/>
            <person name="Shiryaev A."/>
            <person name="Soop K."/>
            <person name="Spirin V."/>
            <person name="Szebenyi C."/>
            <person name="Tomsovsky M."/>
            <person name="Tulloss R.E."/>
            <person name="Uehling J."/>
            <person name="Grigoriev I.V."/>
            <person name="Vagvolgyi C."/>
            <person name="Papp T."/>
            <person name="Martin F.M."/>
            <person name="Miettinen O."/>
            <person name="Hibbett D.S."/>
            <person name="Nagy L.G."/>
        </authorList>
    </citation>
    <scope>NUCLEOTIDE SEQUENCE [LARGE SCALE GENOMIC DNA]</scope>
    <source>
        <strain evidence="1 2">CBS 962.96</strain>
    </source>
</reference>
<protein>
    <recommendedName>
        <fullName evidence="3">NAD(P)-binding protein</fullName>
    </recommendedName>
</protein>
<dbReference type="SUPFAM" id="SSF51735">
    <property type="entry name" value="NAD(P)-binding Rossmann-fold domains"/>
    <property type="match status" value="1"/>
</dbReference>
<dbReference type="InterPro" id="IPR036291">
    <property type="entry name" value="NAD(P)-bd_dom_sf"/>
</dbReference>
<gene>
    <name evidence="1" type="ORF">K435DRAFT_965411</name>
</gene>
<evidence type="ECO:0000313" key="2">
    <source>
        <dbReference type="Proteomes" id="UP000297245"/>
    </source>
</evidence>